<evidence type="ECO:0000256" key="5">
    <source>
        <dbReference type="PROSITE-ProRule" id="PRU00191"/>
    </source>
</evidence>
<dbReference type="SUPFAM" id="SSF47473">
    <property type="entry name" value="EF-hand"/>
    <property type="match status" value="1"/>
</dbReference>
<reference evidence="14" key="1">
    <citation type="submission" date="2025-08" db="UniProtKB">
        <authorList>
            <consortium name="RefSeq"/>
        </authorList>
    </citation>
    <scope>IDENTIFICATION</scope>
    <source>
        <tissue evidence="14">Thorax and Abdomen</tissue>
    </source>
</reference>
<dbReference type="SMART" id="SM00326">
    <property type="entry name" value="SH3"/>
    <property type="match status" value="1"/>
</dbReference>
<dbReference type="SUPFAM" id="SSF50044">
    <property type="entry name" value="SH3-domain"/>
    <property type="match status" value="1"/>
</dbReference>
<evidence type="ECO:0000256" key="1">
    <source>
        <dbReference type="ARBA" id="ARBA00022443"/>
    </source>
</evidence>
<dbReference type="InterPro" id="IPR057061">
    <property type="entry name" value="PLCG_EF-hand_2"/>
</dbReference>
<evidence type="ECO:0000256" key="8">
    <source>
        <dbReference type="SAM" id="MobiDB-lite"/>
    </source>
</evidence>
<dbReference type="RefSeq" id="XP_046588778.1">
    <property type="nucleotide sequence ID" value="XM_046732822.1"/>
</dbReference>
<evidence type="ECO:0000256" key="7">
    <source>
        <dbReference type="RuleBase" id="RU361133"/>
    </source>
</evidence>
<organism evidence="13 14">
    <name type="scientific">Neodiprion lecontei</name>
    <name type="common">Redheaded pine sawfly</name>
    <dbReference type="NCBI Taxonomy" id="441921"/>
    <lineage>
        <taxon>Eukaryota</taxon>
        <taxon>Metazoa</taxon>
        <taxon>Ecdysozoa</taxon>
        <taxon>Arthropoda</taxon>
        <taxon>Hexapoda</taxon>
        <taxon>Insecta</taxon>
        <taxon>Pterygota</taxon>
        <taxon>Neoptera</taxon>
        <taxon>Endopterygota</taxon>
        <taxon>Hymenoptera</taxon>
        <taxon>Tenthredinoidea</taxon>
        <taxon>Diprionidae</taxon>
        <taxon>Diprioninae</taxon>
        <taxon>Neodiprion</taxon>
    </lineage>
</organism>
<dbReference type="PANTHER" id="PTHR10336:SF159">
    <property type="entry name" value="1-PHOSPHATIDYLINOSITOL 4,5-BISPHOSPHATE PHOSPHODIESTERASE GAMMA"/>
    <property type="match status" value="1"/>
</dbReference>
<dbReference type="InterPro" id="IPR001711">
    <property type="entry name" value="PLipase_C_Pinositol-sp_Y"/>
</dbReference>
<dbReference type="InterPro" id="IPR001192">
    <property type="entry name" value="PI-PLC_fam"/>
</dbReference>
<dbReference type="Proteomes" id="UP000829291">
    <property type="component" value="Chromosome 2"/>
</dbReference>
<comment type="catalytic activity">
    <reaction evidence="7">
        <text>a 1,2-diacyl-sn-glycero-3-phospho-(1D-myo-inositol-4,5-bisphosphate) + H2O = 1D-myo-inositol 1,4,5-trisphosphate + a 1,2-diacyl-sn-glycerol + H(+)</text>
        <dbReference type="Rhea" id="RHEA:33179"/>
        <dbReference type="ChEBI" id="CHEBI:15377"/>
        <dbReference type="ChEBI" id="CHEBI:15378"/>
        <dbReference type="ChEBI" id="CHEBI:17815"/>
        <dbReference type="ChEBI" id="CHEBI:58456"/>
        <dbReference type="ChEBI" id="CHEBI:203600"/>
        <dbReference type="EC" id="3.1.4.11"/>
    </reaction>
</comment>
<keyword evidence="7" id="KW-0443">Lipid metabolism</keyword>
<dbReference type="InterPro" id="IPR036860">
    <property type="entry name" value="SH2_dom_sf"/>
</dbReference>
<dbReference type="CDD" id="cd08558">
    <property type="entry name" value="PI-PLCc_eukaryota"/>
    <property type="match status" value="1"/>
</dbReference>
<dbReference type="InterPro" id="IPR011992">
    <property type="entry name" value="EF-hand-dom_pair"/>
</dbReference>
<accession>A0ABM3FL75</accession>
<keyword evidence="3 5" id="KW-0727">SH2 domain</keyword>
<dbReference type="EC" id="3.1.4.11" evidence="7"/>
<dbReference type="SUPFAM" id="SSF49562">
    <property type="entry name" value="C2 domain (Calcium/lipid-binding domain, CaLB)"/>
    <property type="match status" value="1"/>
</dbReference>
<dbReference type="PANTHER" id="PTHR10336">
    <property type="entry name" value="PHOSPHOINOSITIDE-SPECIFIC PHOSPHOLIPASE C FAMILY PROTEIN"/>
    <property type="match status" value="1"/>
</dbReference>
<dbReference type="CDD" id="cd10341">
    <property type="entry name" value="SH2_N-SH2_PLC_gamma_like"/>
    <property type="match status" value="1"/>
</dbReference>
<dbReference type="Gene3D" id="1.10.238.10">
    <property type="entry name" value="EF-hand"/>
    <property type="match status" value="1"/>
</dbReference>
<dbReference type="Gene3D" id="3.30.505.10">
    <property type="entry name" value="SH2 domain"/>
    <property type="match status" value="2"/>
</dbReference>
<dbReference type="InterPro" id="IPR035024">
    <property type="entry name" value="PLC-gamma_N-SH2"/>
</dbReference>
<feature type="domain" description="SH2" evidence="9">
    <location>
        <begin position="558"/>
        <end position="660"/>
    </location>
</feature>
<keyword evidence="13" id="KW-1185">Reference proteome</keyword>
<feature type="domain" description="C2" evidence="11">
    <location>
        <begin position="1073"/>
        <end position="1194"/>
    </location>
</feature>
<gene>
    <name evidence="14" type="primary">LOC107226599</name>
</gene>
<dbReference type="Gene3D" id="2.30.30.40">
    <property type="entry name" value="SH3 Domains"/>
    <property type="match status" value="1"/>
</dbReference>
<dbReference type="Gene3D" id="2.30.29.30">
    <property type="entry name" value="Pleckstrin-homology domain (PH domain)/Phosphotyrosine-binding domain (PTB)"/>
    <property type="match status" value="1"/>
</dbReference>
<dbReference type="SMART" id="SM00252">
    <property type="entry name" value="SH2"/>
    <property type="match status" value="2"/>
</dbReference>
<dbReference type="SUPFAM" id="SSF51695">
    <property type="entry name" value="PLC-like phosphodiesterases"/>
    <property type="match status" value="1"/>
</dbReference>
<dbReference type="Gene3D" id="3.20.20.190">
    <property type="entry name" value="Phosphatidylinositol (PI) phosphodiesterase"/>
    <property type="match status" value="2"/>
</dbReference>
<dbReference type="PROSITE" id="PS50007">
    <property type="entry name" value="PIPLC_X_DOMAIN"/>
    <property type="match status" value="1"/>
</dbReference>
<dbReference type="Pfam" id="PF00388">
    <property type="entry name" value="PI-PLC-X"/>
    <property type="match status" value="1"/>
</dbReference>
<evidence type="ECO:0000256" key="2">
    <source>
        <dbReference type="ARBA" id="ARBA00022837"/>
    </source>
</evidence>
<dbReference type="SMART" id="SM00239">
    <property type="entry name" value="C2"/>
    <property type="match status" value="1"/>
</dbReference>
<evidence type="ECO:0000259" key="10">
    <source>
        <dbReference type="PROSITE" id="PS50002"/>
    </source>
</evidence>
<dbReference type="InterPro" id="IPR001452">
    <property type="entry name" value="SH3_domain"/>
</dbReference>
<keyword evidence="2" id="KW-0106">Calcium</keyword>
<name>A0ABM3FL75_NEOLC</name>
<dbReference type="SUPFAM" id="SSF55550">
    <property type="entry name" value="SH2 domain"/>
    <property type="match status" value="2"/>
</dbReference>
<dbReference type="GeneID" id="107226599"/>
<feature type="domain" description="PI-PLC Y-box" evidence="12">
    <location>
        <begin position="951"/>
        <end position="1068"/>
    </location>
</feature>
<dbReference type="PROSITE" id="PS50004">
    <property type="entry name" value="C2"/>
    <property type="match status" value="1"/>
</dbReference>
<feature type="domain" description="SH2" evidence="9">
    <location>
        <begin position="671"/>
        <end position="760"/>
    </location>
</feature>
<dbReference type="Pfam" id="PF00168">
    <property type="entry name" value="C2"/>
    <property type="match status" value="1"/>
</dbReference>
<dbReference type="InterPro" id="IPR017946">
    <property type="entry name" value="PLC-like_Pdiesterase_TIM-brl"/>
</dbReference>
<evidence type="ECO:0000256" key="4">
    <source>
        <dbReference type="ARBA" id="ARBA00023224"/>
    </source>
</evidence>
<feature type="region of interest" description="Disordered" evidence="8">
    <location>
        <begin position="1"/>
        <end position="21"/>
    </location>
</feature>
<dbReference type="PROSITE" id="PS50008">
    <property type="entry name" value="PIPLC_Y_DOMAIN"/>
    <property type="match status" value="1"/>
</dbReference>
<feature type="domain" description="SH3" evidence="10">
    <location>
        <begin position="791"/>
        <end position="853"/>
    </location>
</feature>
<protein>
    <recommendedName>
        <fullName evidence="7">Phosphoinositide phospholipase C</fullName>
        <ecNumber evidence="7">3.1.4.11</ecNumber>
    </recommendedName>
</protein>
<keyword evidence="7" id="KW-0378">Hydrolase</keyword>
<dbReference type="InterPro" id="IPR011993">
    <property type="entry name" value="PH-like_dom_sf"/>
</dbReference>
<dbReference type="PROSITE" id="PS50001">
    <property type="entry name" value="SH2"/>
    <property type="match status" value="2"/>
</dbReference>
<proteinExistence type="predicted"/>
<evidence type="ECO:0000313" key="14">
    <source>
        <dbReference type="RefSeq" id="XP_046588778.1"/>
    </source>
</evidence>
<dbReference type="InterPro" id="IPR036028">
    <property type="entry name" value="SH3-like_dom_sf"/>
</dbReference>
<evidence type="ECO:0000259" key="11">
    <source>
        <dbReference type="PROSITE" id="PS50004"/>
    </source>
</evidence>
<dbReference type="Pfam" id="PF00387">
    <property type="entry name" value="PI-PLC-Y"/>
    <property type="match status" value="1"/>
</dbReference>
<dbReference type="InterPro" id="IPR000980">
    <property type="entry name" value="SH2"/>
</dbReference>
<keyword evidence="1 6" id="KW-0728">SH3 domain</keyword>
<evidence type="ECO:0000259" key="12">
    <source>
        <dbReference type="PROSITE" id="PS50008"/>
    </source>
</evidence>
<dbReference type="Pfam" id="PF00018">
    <property type="entry name" value="SH3_1"/>
    <property type="match status" value="1"/>
</dbReference>
<dbReference type="SMART" id="SM00148">
    <property type="entry name" value="PLCXc"/>
    <property type="match status" value="1"/>
</dbReference>
<evidence type="ECO:0000259" key="9">
    <source>
        <dbReference type="PROSITE" id="PS50001"/>
    </source>
</evidence>
<sequence length="1279" mass="147680">MVEPPSMPNNSDYVEPNPLDTMSETLPDTDEVIKIMERGTLACIFDLEKRPEDKQLMIRRETRQIIWKRNVNLRSYDGSVEFRDIKEIRSGRCSKDFERWHSETKKMKAVRAFVIYYGSKFLLKTISVYVPTERDRLIWEFGLQCLMSDTKKASSAALFHSWLQKEFYEMQSAQGTMELKNLKVFLSRHNCNLSTPKLKEFLENFNPENKDEIEFGAAVKLYHKLLSEHEKFTGYDRLLSYSENGETMTVQEFHKFLNEEQKDPVTDEAEVARFITEYIHELRKDDETPYLMMTEFFEFLFSKENEIWDTKNDQVTQDMTQPLCNYWIASSHNTYLTRDQLLGESSCESYARALRSGCRCIELDCWNGSDGMPVIYHGHTATPKIKFIDVINTIKDHAFVTSDYPVILSIEEHCDLYYQRKMASIMRKVFGKMLLTKRITRVEPELPSPEMLRGRIILKHGTLPDRVEQKPVVKQPIPDEVEQEMDLRNTIKSGILYLENSVEKTWIPQFFVLTERKLYYTDIILKNSETNVEEEETGSTPRASGDVPNEELHYGEEWFHGTLSKGRQEAEELLNRFSHLGDGTFLVRQSGVFVGDYCLSFWHGAKPNHCRIKSRQEGGRTKFYFVDTICFDDLYSLIVYYRTHPLRTQQRLTILLTQPVPQPSKHEEKNWWHPECTREEAVKLLKEVFLDGVFLVRQSEMEPHTYVVSFRADRKIKHCRIGVEGRLYTIGVFQFESLVELISYYERHPLYNKTKLSHSVTQCQTMMNQNGVNAEFAALCSAGYMDHSYFAATVTVKAIYDYIANRDDELTFSKHAIITNVNRGDGNGGWWRGDHGGKKQLLFPSNFVEDFEPDVNHDESPEMIIVANLQKGSLDIMGAEATFIPRDRPGVSGIIRVRNSKVPDVVFDLAALSDDSAKDWMRCLKEAVKHASAKQKKRNAMEQKKKIAKEMSDLTIYCCTVSFDKESIVQNGFVCHQMSSFQETRAQKLICTLENKFFLKYHQFQLSRVYPAGLRFASSNYNPVPLWNSGSQMVALNYQTGDKYMQLNQGKFRENGKCGYLLKPEFMKKDHFDPYDKNTLIDVDTLKLKLIIIGARHLRQLPKGLGYPSVDIEIIGTDFDTGAHNKYTTQTVENNGFNPIWDECCEFEVENPDFAMLRFVVHDESVFGEGIFNGQATYPVRCLRSGFRSVPLQNKFSEEMKFASLLVHLTIEVVKKPEITRTDSSKSGLHESALEVNNITENGNVSESDADSSIFYYSVGSSSSQSELDMTGHSQILIP</sequence>
<dbReference type="Pfam" id="PF00017">
    <property type="entry name" value="SH2"/>
    <property type="match status" value="2"/>
</dbReference>
<dbReference type="InterPro" id="IPR000909">
    <property type="entry name" value="PLipase_C_PInositol-sp_X_dom"/>
</dbReference>
<dbReference type="PRINTS" id="PR00390">
    <property type="entry name" value="PHPHLIPASEC"/>
</dbReference>
<dbReference type="InterPro" id="IPR000008">
    <property type="entry name" value="C2_dom"/>
</dbReference>
<evidence type="ECO:0000256" key="3">
    <source>
        <dbReference type="ARBA" id="ARBA00022999"/>
    </source>
</evidence>
<dbReference type="PROSITE" id="PS50002">
    <property type="entry name" value="SH3"/>
    <property type="match status" value="1"/>
</dbReference>
<evidence type="ECO:0000256" key="6">
    <source>
        <dbReference type="PROSITE-ProRule" id="PRU00192"/>
    </source>
</evidence>
<dbReference type="SMART" id="SM00149">
    <property type="entry name" value="PLCYc"/>
    <property type="match status" value="1"/>
</dbReference>
<keyword evidence="7" id="KW-0442">Lipid degradation</keyword>
<dbReference type="Pfam" id="PF23583">
    <property type="entry name" value="EF_HAND_2_PLCG"/>
    <property type="match status" value="1"/>
</dbReference>
<dbReference type="InterPro" id="IPR035892">
    <property type="entry name" value="C2_domain_sf"/>
</dbReference>
<dbReference type="SUPFAM" id="SSF50729">
    <property type="entry name" value="PH domain-like"/>
    <property type="match status" value="1"/>
</dbReference>
<evidence type="ECO:0000313" key="13">
    <source>
        <dbReference type="Proteomes" id="UP000829291"/>
    </source>
</evidence>
<dbReference type="Gene3D" id="2.60.40.150">
    <property type="entry name" value="C2 domain"/>
    <property type="match status" value="1"/>
</dbReference>
<keyword evidence="4" id="KW-0807">Transducer</keyword>
<dbReference type="CDD" id="cd00275">
    <property type="entry name" value="C2_PLC_like"/>
    <property type="match status" value="1"/>
</dbReference>
<dbReference type="PRINTS" id="PR00401">
    <property type="entry name" value="SH2DOMAIN"/>
</dbReference>